<keyword evidence="5" id="KW-0479">Metal-binding</keyword>
<dbReference type="AlphaFoldDB" id="Q2SLV9"/>
<comment type="function">
    <text evidence="2">Involved in the biosynthesis of 5-hydroxyectoine, called compatible solute, which helps organisms to survive extreme osmotic stress by acting as a highly soluble organic osmolyte. Catalyzes the 2-oxoglutarate-dependent selective hydroxylation of L-ectoine to yield (4S,5S)-5-hydroxyectoine.</text>
</comment>
<reference evidence="11 12" key="1">
    <citation type="journal article" date="2005" name="Nucleic Acids Res.">
        <title>Genomic blueprint of Hahella chejuensis, a marine microbe producing an algicidal agent.</title>
        <authorList>
            <person name="Jeong H."/>
            <person name="Yim J.H."/>
            <person name="Lee C."/>
            <person name="Choi S.-H."/>
            <person name="Park Y.K."/>
            <person name="Yoon S.H."/>
            <person name="Hur C.-G."/>
            <person name="Kang H.-Y."/>
            <person name="Kim D."/>
            <person name="Lee H.H."/>
            <person name="Park K.H."/>
            <person name="Park S.-H."/>
            <person name="Park H.-S."/>
            <person name="Lee H.K."/>
            <person name="Oh T.K."/>
            <person name="Kim J.F."/>
        </authorList>
    </citation>
    <scope>NUCLEOTIDE SEQUENCE [LARGE SCALE GENOMIC DNA]</scope>
    <source>
        <strain evidence="11 12">KCTC 2396</strain>
    </source>
</reference>
<proteinExistence type="inferred from homology"/>
<evidence type="ECO:0000256" key="3">
    <source>
        <dbReference type="ARBA" id="ARBA00007851"/>
    </source>
</evidence>
<dbReference type="STRING" id="349521.HCH_01507"/>
<dbReference type="PANTHER" id="PTHR20883:SF48">
    <property type="entry name" value="ECTOINE DIOXYGENASE"/>
    <property type="match status" value="1"/>
</dbReference>
<gene>
    <name evidence="11" type="ordered locus">HCH_01507</name>
</gene>
<comment type="cofactor">
    <cofactor evidence="1">
        <name>Fe(2+)</name>
        <dbReference type="ChEBI" id="CHEBI:29033"/>
    </cofactor>
</comment>
<evidence type="ECO:0000256" key="6">
    <source>
        <dbReference type="ARBA" id="ARBA00022964"/>
    </source>
</evidence>
<dbReference type="Pfam" id="PF05721">
    <property type="entry name" value="PhyH"/>
    <property type="match status" value="1"/>
</dbReference>
<dbReference type="eggNOG" id="COG5285">
    <property type="taxonomic scope" value="Bacteria"/>
</dbReference>
<comment type="catalytic activity">
    <reaction evidence="9">
        <text>L-ectoine + 2-oxoglutarate + O2 = 5-hydroxyectoine + succinate + CO2</text>
        <dbReference type="Rhea" id="RHEA:45740"/>
        <dbReference type="ChEBI" id="CHEBI:15379"/>
        <dbReference type="ChEBI" id="CHEBI:16526"/>
        <dbReference type="ChEBI" id="CHEBI:16810"/>
        <dbReference type="ChEBI" id="CHEBI:30031"/>
        <dbReference type="ChEBI" id="CHEBI:58515"/>
        <dbReference type="ChEBI" id="CHEBI:85413"/>
        <dbReference type="EC" id="1.14.11.55"/>
    </reaction>
</comment>
<dbReference type="InterPro" id="IPR008775">
    <property type="entry name" value="Phytyl_CoA_dOase-like"/>
</dbReference>
<dbReference type="SUPFAM" id="SSF51197">
    <property type="entry name" value="Clavaminate synthase-like"/>
    <property type="match status" value="1"/>
</dbReference>
<dbReference type="HOGENOM" id="CLU_048953_5_0_6"/>
<dbReference type="GO" id="GO:0005506">
    <property type="term" value="F:iron ion binding"/>
    <property type="evidence" value="ECO:0007669"/>
    <property type="project" value="UniProtKB-ARBA"/>
</dbReference>
<evidence type="ECO:0000256" key="8">
    <source>
        <dbReference type="ARBA" id="ARBA00023004"/>
    </source>
</evidence>
<keyword evidence="7" id="KW-0560">Oxidoreductase</keyword>
<sequence length="313" mass="35608">MNMILDKAHLTPPDPYPSRKSSEVCILKRCDPVVYSEYDAACPLTQEQVESYDKNGFLMLPEMFTQEEVALLTEEMERMRRNPMIAKRKETITEPESQSVRSIFSVHQLSPLFSRLATDQRLMNIIRFILGDDLYIHQSRLNYKPGYRGKEFNWHSDFETWHVEDGMPRMRALSASITLTENFEYNGPLMLVPGSHQYYIACVDGTPEDNYKSSLKRQEYGVPDDIALSTLVNEGGIVTATGKPGSVILFDCNTMHGSNSNISPFPRSNAFFVYNAWSNRLETPFSDHQPRPEYIASRQATAPLKAGSLTDPS</sequence>
<dbReference type="NCBIfam" id="TIGR02408">
    <property type="entry name" value="ectoine_ThpD"/>
    <property type="match status" value="1"/>
</dbReference>
<evidence type="ECO:0000256" key="5">
    <source>
        <dbReference type="ARBA" id="ARBA00022723"/>
    </source>
</evidence>
<evidence type="ECO:0000256" key="1">
    <source>
        <dbReference type="ARBA" id="ARBA00001954"/>
    </source>
</evidence>
<evidence type="ECO:0000256" key="10">
    <source>
        <dbReference type="NCBIfam" id="TIGR02408"/>
    </source>
</evidence>
<comment type="subunit">
    <text evidence="4">Homodimer.</text>
</comment>
<dbReference type="EMBL" id="CP000155">
    <property type="protein sequence ID" value="ABC28365.1"/>
    <property type="molecule type" value="Genomic_DNA"/>
</dbReference>
<protein>
    <recommendedName>
        <fullName evidence="10">Ectoine hydroxylase</fullName>
        <ecNumber evidence="10">1.14.11.55</ecNumber>
    </recommendedName>
</protein>
<organism evidence="11 12">
    <name type="scientific">Hahella chejuensis (strain KCTC 2396)</name>
    <dbReference type="NCBI Taxonomy" id="349521"/>
    <lineage>
        <taxon>Bacteria</taxon>
        <taxon>Pseudomonadati</taxon>
        <taxon>Pseudomonadota</taxon>
        <taxon>Gammaproteobacteria</taxon>
        <taxon>Oceanospirillales</taxon>
        <taxon>Hahellaceae</taxon>
        <taxon>Hahella</taxon>
    </lineage>
</organism>
<name>Q2SLV9_HAHCH</name>
<dbReference type="PANTHER" id="PTHR20883">
    <property type="entry name" value="PHYTANOYL-COA DIOXYGENASE DOMAIN CONTAINING 1"/>
    <property type="match status" value="1"/>
</dbReference>
<dbReference type="GO" id="GO:0016706">
    <property type="term" value="F:2-oxoglutarate-dependent dioxygenase activity"/>
    <property type="evidence" value="ECO:0007669"/>
    <property type="project" value="InterPro"/>
</dbReference>
<evidence type="ECO:0000256" key="2">
    <source>
        <dbReference type="ARBA" id="ARBA00004063"/>
    </source>
</evidence>
<dbReference type="Gene3D" id="2.60.120.620">
    <property type="entry name" value="q2cbj1_9rhob like domain"/>
    <property type="match status" value="1"/>
</dbReference>
<dbReference type="RefSeq" id="WP_011395438.1">
    <property type="nucleotide sequence ID" value="NC_007645.1"/>
</dbReference>
<comment type="similarity">
    <text evidence="3">Belongs to the PhyH family. EctD subfamily.</text>
</comment>
<evidence type="ECO:0000256" key="9">
    <source>
        <dbReference type="ARBA" id="ARBA00049228"/>
    </source>
</evidence>
<evidence type="ECO:0000256" key="4">
    <source>
        <dbReference type="ARBA" id="ARBA00011738"/>
    </source>
</evidence>
<keyword evidence="6" id="KW-0223">Dioxygenase</keyword>
<dbReference type="KEGG" id="hch:HCH_01507"/>
<dbReference type="InterPro" id="IPR012774">
    <property type="entry name" value="EctD"/>
</dbReference>
<evidence type="ECO:0000313" key="11">
    <source>
        <dbReference type="EMBL" id="ABC28365.1"/>
    </source>
</evidence>
<keyword evidence="12" id="KW-1185">Reference proteome</keyword>
<evidence type="ECO:0000256" key="7">
    <source>
        <dbReference type="ARBA" id="ARBA00023002"/>
    </source>
</evidence>
<accession>Q2SLV9</accession>
<dbReference type="EC" id="1.14.11.55" evidence="10"/>
<evidence type="ECO:0000313" key="12">
    <source>
        <dbReference type="Proteomes" id="UP000000238"/>
    </source>
</evidence>
<dbReference type="Proteomes" id="UP000000238">
    <property type="component" value="Chromosome"/>
</dbReference>
<keyword evidence="8" id="KW-0408">Iron</keyword>